<sequence length="514" mass="58105">MKGVAKNSLTAVIEIGATGIRLTVAQLDKSGNWAVIDKAERFVALGRDVFTTGELSRESATLCLTVLNDYKELLKCWRLEPADVQVIATTAFRRAKNRDIIRDRIFLKTGFSVRVIDGIEENRLMYLSVKYALGDNYNQFFSENSIIMDIGGGSTEVMLLQKGKMVSAHSLSLGTVFIENQAQAMMGSEKYIKRYLQEYIRNTSENFSKEMPFSQITHFVGTGSEMAFVAKKCGTEKNDYFSVILRKDFEEFVDKLLSYTTDENVRRLGITYTEAETLLPALLTYKLFITQTSTEYILVTNLSIREGLLISLTSGPDDSTQEEFYSQVVASAINLGNRFKFDENHSLFVTNFALALFDFLKEDHGLNRHSRLLLEIAGILHDIGSYIRADDHHLHSCYIINNSDIFGLGKDDMSVISLVAGYHRGNEPSVSDSRFNEIPRNDRVQVLKLSAILRIADAMDRSHTQKITKYNFEKKQDFLVINTSGNHDLTLEQFALTEKGLLFQSVFGYKVILV</sequence>
<organism evidence="3 4">
    <name type="scientific">Candidatus Gallitreponema excrementavium</name>
    <dbReference type="NCBI Taxonomy" id="2840840"/>
    <lineage>
        <taxon>Bacteria</taxon>
        <taxon>Pseudomonadati</taxon>
        <taxon>Spirochaetota</taxon>
        <taxon>Spirochaetia</taxon>
        <taxon>Spirochaetales</taxon>
        <taxon>Candidatus Gallitreponema</taxon>
    </lineage>
</organism>
<dbReference type="CDD" id="cd24006">
    <property type="entry name" value="ASKHA_NBD_PPX_GppA"/>
    <property type="match status" value="1"/>
</dbReference>
<dbReference type="Pfam" id="PF02541">
    <property type="entry name" value="Ppx-GppA"/>
    <property type="match status" value="1"/>
</dbReference>
<dbReference type="InterPro" id="IPR048950">
    <property type="entry name" value="Ppx_GppA_C"/>
</dbReference>
<dbReference type="Gene3D" id="3.30.420.40">
    <property type="match status" value="1"/>
</dbReference>
<accession>A0A9D9HPZ4</accession>
<dbReference type="SUPFAM" id="SSF109604">
    <property type="entry name" value="HD-domain/PDEase-like"/>
    <property type="match status" value="1"/>
</dbReference>
<dbReference type="InterPro" id="IPR003607">
    <property type="entry name" value="HD/PDEase_dom"/>
</dbReference>
<evidence type="ECO:0000313" key="4">
    <source>
        <dbReference type="Proteomes" id="UP000823638"/>
    </source>
</evidence>
<dbReference type="Proteomes" id="UP000823638">
    <property type="component" value="Unassembled WGS sequence"/>
</dbReference>
<dbReference type="Pfam" id="PF21447">
    <property type="entry name" value="Ppx-GppA_III"/>
    <property type="match status" value="1"/>
</dbReference>
<dbReference type="AlphaFoldDB" id="A0A9D9HPZ4"/>
<dbReference type="InterPro" id="IPR050273">
    <property type="entry name" value="GppA/Ppx_hydrolase"/>
</dbReference>
<evidence type="ECO:0000259" key="2">
    <source>
        <dbReference type="Pfam" id="PF21447"/>
    </source>
</evidence>
<dbReference type="CDD" id="cd00077">
    <property type="entry name" value="HDc"/>
    <property type="match status" value="1"/>
</dbReference>
<dbReference type="PANTHER" id="PTHR30005:SF0">
    <property type="entry name" value="RETROGRADE REGULATION PROTEIN 2"/>
    <property type="match status" value="1"/>
</dbReference>
<dbReference type="SUPFAM" id="SSF53067">
    <property type="entry name" value="Actin-like ATPase domain"/>
    <property type="match status" value="2"/>
</dbReference>
<dbReference type="PANTHER" id="PTHR30005">
    <property type="entry name" value="EXOPOLYPHOSPHATASE"/>
    <property type="match status" value="1"/>
</dbReference>
<name>A0A9D9HPZ4_9SPIR</name>
<comment type="caution">
    <text evidence="3">The sequence shown here is derived from an EMBL/GenBank/DDBJ whole genome shotgun (WGS) entry which is preliminary data.</text>
</comment>
<dbReference type="Gene3D" id="1.10.3210.10">
    <property type="entry name" value="Hypothetical protein af1432"/>
    <property type="match status" value="1"/>
</dbReference>
<dbReference type="Gene3D" id="3.30.420.150">
    <property type="entry name" value="Exopolyphosphatase. Domain 2"/>
    <property type="match status" value="1"/>
</dbReference>
<feature type="domain" description="Ppx/GppA phosphatase C-terminal" evidence="2">
    <location>
        <begin position="331"/>
        <end position="497"/>
    </location>
</feature>
<gene>
    <name evidence="3" type="ORF">IAA81_07680</name>
</gene>
<evidence type="ECO:0000313" key="3">
    <source>
        <dbReference type="EMBL" id="MBO8458092.1"/>
    </source>
</evidence>
<dbReference type="InterPro" id="IPR003695">
    <property type="entry name" value="Ppx_GppA_N"/>
</dbReference>
<evidence type="ECO:0000259" key="1">
    <source>
        <dbReference type="Pfam" id="PF02541"/>
    </source>
</evidence>
<dbReference type="GO" id="GO:0016462">
    <property type="term" value="F:pyrophosphatase activity"/>
    <property type="evidence" value="ECO:0007669"/>
    <property type="project" value="TreeGrafter"/>
</dbReference>
<feature type="domain" description="Ppx/GppA phosphatase N-terminal" evidence="1">
    <location>
        <begin position="31"/>
        <end position="312"/>
    </location>
</feature>
<proteinExistence type="predicted"/>
<dbReference type="EMBL" id="JADIMM010000087">
    <property type="protein sequence ID" value="MBO8458092.1"/>
    <property type="molecule type" value="Genomic_DNA"/>
</dbReference>
<reference evidence="3" key="1">
    <citation type="submission" date="2020-10" db="EMBL/GenBank/DDBJ databases">
        <authorList>
            <person name="Gilroy R."/>
        </authorList>
    </citation>
    <scope>NUCLEOTIDE SEQUENCE</scope>
    <source>
        <strain evidence="3">10532</strain>
    </source>
</reference>
<protein>
    <submittedName>
        <fullName evidence="3">HD domain-containing protein</fullName>
    </submittedName>
</protein>
<dbReference type="InterPro" id="IPR043129">
    <property type="entry name" value="ATPase_NBD"/>
</dbReference>
<reference evidence="3" key="2">
    <citation type="journal article" date="2021" name="PeerJ">
        <title>Extensive microbial diversity within the chicken gut microbiome revealed by metagenomics and culture.</title>
        <authorList>
            <person name="Gilroy R."/>
            <person name="Ravi A."/>
            <person name="Getino M."/>
            <person name="Pursley I."/>
            <person name="Horton D.L."/>
            <person name="Alikhan N.F."/>
            <person name="Baker D."/>
            <person name="Gharbi K."/>
            <person name="Hall N."/>
            <person name="Watson M."/>
            <person name="Adriaenssens E.M."/>
            <person name="Foster-Nyarko E."/>
            <person name="Jarju S."/>
            <person name="Secka A."/>
            <person name="Antonio M."/>
            <person name="Oren A."/>
            <person name="Chaudhuri R.R."/>
            <person name="La Ragione R."/>
            <person name="Hildebrand F."/>
            <person name="Pallen M.J."/>
        </authorList>
    </citation>
    <scope>NUCLEOTIDE SEQUENCE</scope>
    <source>
        <strain evidence="3">10532</strain>
    </source>
</reference>